<dbReference type="EMBL" id="VOEI01000004">
    <property type="protein sequence ID" value="TWR25640.1"/>
    <property type="molecule type" value="Genomic_DNA"/>
</dbReference>
<dbReference type="OrthoDB" id="639393at2"/>
<dbReference type="Proteomes" id="UP000318010">
    <property type="component" value="Unassembled WGS sequence"/>
</dbReference>
<sequence length="473" mass="53744">MLSLKKLLSASILLLPLFTNAQEKSPLITGNVNISIKKGTIACDLIVTDLPDVKDYVIRLNSGMNIHYFKDLKRSKQPLYYDMDTKDSIQSDETKAYYLHENTGNPARYLPEELEIKYAGMYPVIADSLSGYMGQDWRGNIAFNGYSVRAEGMQAAWYPVLYDKATRTRYAEVKYNINITCNDCSLLFLNGSQPVRGTKGSFKSDATQEMSMYCGDVKAKQNKGVWLINSDMTAQQEQKLFDLAGSYQSYYTKNFGTPFKGNLAFVQTTPVADSAQWAFSFFSAPTTFNVGAGRYGLHAMFDDKNSGMPKKTMAHELAHYYFGTLLKPGNEFGHAIEEGFAEYLAFNLTKHLEGEAVYNENLQNKVHSLKYLHKYQPFSKVVSDKDYGNREYYLYYYTPVLLLAIEKEMGEPVMWKWLKAMIATGSDHADYSLMLNTFRTAVTDKDLQEKIIKKYFTSDDALKNAYEVLGVKE</sequence>
<reference evidence="2 3" key="1">
    <citation type="submission" date="2019-07" db="EMBL/GenBank/DDBJ databases">
        <authorList>
            <person name="Kim J."/>
        </authorList>
    </citation>
    <scope>NUCLEOTIDE SEQUENCE [LARGE SCALE GENOMIC DNA]</scope>
    <source>
        <strain evidence="2 3">MJ1a</strain>
    </source>
</reference>
<proteinExistence type="predicted"/>
<protein>
    <recommendedName>
        <fullName evidence="4">Peptidase M1 membrane alanine aminopeptidase domain-containing protein</fullName>
    </recommendedName>
</protein>
<organism evidence="2 3">
    <name type="scientific">Mucilaginibacter achroorhodeus</name>
    <dbReference type="NCBI Taxonomy" id="2599294"/>
    <lineage>
        <taxon>Bacteria</taxon>
        <taxon>Pseudomonadati</taxon>
        <taxon>Bacteroidota</taxon>
        <taxon>Sphingobacteriia</taxon>
        <taxon>Sphingobacteriales</taxon>
        <taxon>Sphingobacteriaceae</taxon>
        <taxon>Mucilaginibacter</taxon>
    </lineage>
</organism>
<dbReference type="AlphaFoldDB" id="A0A563U2S1"/>
<dbReference type="InterPro" id="IPR027268">
    <property type="entry name" value="Peptidase_M4/M1_CTD_sf"/>
</dbReference>
<feature type="chain" id="PRO_5021916593" description="Peptidase M1 membrane alanine aminopeptidase domain-containing protein" evidence="1">
    <location>
        <begin position="22"/>
        <end position="473"/>
    </location>
</feature>
<evidence type="ECO:0008006" key="4">
    <source>
        <dbReference type="Google" id="ProtNLM"/>
    </source>
</evidence>
<evidence type="ECO:0000313" key="3">
    <source>
        <dbReference type="Proteomes" id="UP000318010"/>
    </source>
</evidence>
<evidence type="ECO:0000313" key="2">
    <source>
        <dbReference type="EMBL" id="TWR25640.1"/>
    </source>
</evidence>
<feature type="signal peptide" evidence="1">
    <location>
        <begin position="1"/>
        <end position="21"/>
    </location>
</feature>
<dbReference type="RefSeq" id="WP_146272205.1">
    <property type="nucleotide sequence ID" value="NZ_VOEI01000004.1"/>
</dbReference>
<comment type="caution">
    <text evidence="2">The sequence shown here is derived from an EMBL/GenBank/DDBJ whole genome shotgun (WGS) entry which is preliminary data.</text>
</comment>
<evidence type="ECO:0000256" key="1">
    <source>
        <dbReference type="SAM" id="SignalP"/>
    </source>
</evidence>
<dbReference type="Gene3D" id="1.10.390.10">
    <property type="entry name" value="Neutral Protease Domain 2"/>
    <property type="match status" value="1"/>
</dbReference>
<name>A0A563U2S1_9SPHI</name>
<dbReference type="SUPFAM" id="SSF55486">
    <property type="entry name" value="Metalloproteases ('zincins'), catalytic domain"/>
    <property type="match status" value="1"/>
</dbReference>
<keyword evidence="1" id="KW-0732">Signal</keyword>
<gene>
    <name evidence="2" type="ORF">FPZ42_13690</name>
</gene>
<accession>A0A563U2S1</accession>
<keyword evidence="3" id="KW-1185">Reference proteome</keyword>